<organism evidence="12 13">
    <name type="scientific">Nitrospira defluvii</name>
    <dbReference type="NCBI Taxonomy" id="330214"/>
    <lineage>
        <taxon>Bacteria</taxon>
        <taxon>Pseudomonadati</taxon>
        <taxon>Nitrospirota</taxon>
        <taxon>Nitrospiria</taxon>
        <taxon>Nitrospirales</taxon>
        <taxon>Nitrospiraceae</taxon>
        <taxon>Nitrospira</taxon>
    </lineage>
</organism>
<comment type="caution">
    <text evidence="12">The sequence shown here is derived from an EMBL/GenBank/DDBJ whole genome shotgun (WGS) entry which is preliminary data.</text>
</comment>
<dbReference type="Proteomes" id="UP000675880">
    <property type="component" value="Unassembled WGS sequence"/>
</dbReference>
<evidence type="ECO:0000313" key="13">
    <source>
        <dbReference type="Proteomes" id="UP000675880"/>
    </source>
</evidence>
<name>A0ABM8QBB3_9BACT</name>
<proteinExistence type="inferred from homology"/>
<keyword evidence="6 10" id="KW-0808">Transferase</keyword>
<dbReference type="EMBL" id="CAJNBJ010000001">
    <property type="protein sequence ID" value="CAE6687391.1"/>
    <property type="molecule type" value="Genomic_DNA"/>
</dbReference>
<evidence type="ECO:0000256" key="5">
    <source>
        <dbReference type="ARBA" id="ARBA00022676"/>
    </source>
</evidence>
<keyword evidence="7 10" id="KW-0119">Carbohydrate metabolism</keyword>
<sequence length="753" mass="84989">MYDGTEQDLLRLLASRAGICSDYHDIAGTLHVTSDDTRRAILSAMGFDVASRESLTRALLEWDEAPWQQVCDPILILQQGYGPTVWTCRLPVEVDEEPHLAVAWQLTDEKGTTVHRGEAGPGLQPQDVRFLLGRRMVRVEVPLVSDLTLGYYDLSVTSIGCTVPTKGALRVVVAPAHCYVPEGIARGSRVWGVAVQLYSLRSRTNWGVGDFTDLARLVEWAGRELGAGIVGLNPLHALKNSRPHHLSPYSPTSRLFLNELYIDLDRLPEYHASAEAQRVKQSPEFQQTLERARTADWVDSESVAQAKRRMLDLAYRQFLTDNYAGTEPALQPTSARGWLLERFIRDEGESLERFALFQVLDEDRRLIEQTHRLWPEWPPQYRNADSQALREFARRHRKRVRFFQYMQWVAADQLRAANTRAEQVQMVVGLYPDLALGSDRNGAEAWMLQDVLALGTDCGAPPDAFAPQGQNWGFAPFNPLRLKATGYRSFIELLRKTFRQGGAIRIDHVMTLFRLFWVPRGMTAAAGAYVQYPAEDLLRILALESTRAQTLVIGEDLGTVPDYVREQLARYKVLSYRVLYFERNWDGSYKPPSSYPEQSLAVVTTHDLPTLTGYWIGEDIRLRARLGMYAHEQAVQQAFEERARDKHHILTALKGMGVLPAGVSEQPEHVPVMTPDLCRAMHVYLAMSPAWVVMANLDDVIGEVTQMNLPGTVDAYPNWSRKLSLSLEDLQRDERVQALAAAVRTLRPSVGSS</sequence>
<feature type="domain" description="MalQ N-terminal beta-sandwich" evidence="11">
    <location>
        <begin position="88"/>
        <end position="175"/>
    </location>
</feature>
<dbReference type="RefSeq" id="WP_213039993.1">
    <property type="nucleotide sequence ID" value="NZ_CAJNBJ010000001.1"/>
</dbReference>
<evidence type="ECO:0000256" key="3">
    <source>
        <dbReference type="ARBA" id="ARBA00012560"/>
    </source>
</evidence>
<evidence type="ECO:0000256" key="8">
    <source>
        <dbReference type="ARBA" id="ARBA00031423"/>
    </source>
</evidence>
<protein>
    <recommendedName>
        <fullName evidence="4 10">4-alpha-glucanotransferase</fullName>
        <ecNumber evidence="3 10">2.4.1.25</ecNumber>
    </recommendedName>
    <alternativeName>
        <fullName evidence="8 10">Amylomaltase</fullName>
    </alternativeName>
    <alternativeName>
        <fullName evidence="9 10">Disproportionating enzyme</fullName>
    </alternativeName>
</protein>
<evidence type="ECO:0000256" key="10">
    <source>
        <dbReference type="RuleBase" id="RU361207"/>
    </source>
</evidence>
<keyword evidence="5 10" id="KW-0328">Glycosyltransferase</keyword>
<reference evidence="12 13" key="1">
    <citation type="submission" date="2021-02" db="EMBL/GenBank/DDBJ databases">
        <authorList>
            <person name="Han P."/>
        </authorList>
    </citation>
    <scope>NUCLEOTIDE SEQUENCE [LARGE SCALE GENOMIC DNA]</scope>
    <source>
        <strain evidence="12">Candidatus Nitrospira sp. ZN2</strain>
    </source>
</reference>
<evidence type="ECO:0000256" key="4">
    <source>
        <dbReference type="ARBA" id="ARBA00020295"/>
    </source>
</evidence>
<evidence type="ECO:0000256" key="1">
    <source>
        <dbReference type="ARBA" id="ARBA00000439"/>
    </source>
</evidence>
<keyword evidence="13" id="KW-1185">Reference proteome</keyword>
<dbReference type="PANTHER" id="PTHR32438:SF5">
    <property type="entry name" value="4-ALPHA-GLUCANOTRANSFERASE DPE1, CHLOROPLASTIC_AMYLOPLASTIC"/>
    <property type="match status" value="1"/>
</dbReference>
<dbReference type="Pfam" id="PF21226">
    <property type="entry name" value="MalQ_N"/>
    <property type="match status" value="1"/>
</dbReference>
<dbReference type="PANTHER" id="PTHR32438">
    <property type="entry name" value="4-ALPHA-GLUCANOTRANSFERASE DPE1, CHLOROPLASTIC/AMYLOPLASTIC"/>
    <property type="match status" value="1"/>
</dbReference>
<comment type="similarity">
    <text evidence="2 10">Belongs to the disproportionating enzyme family.</text>
</comment>
<dbReference type="NCBIfam" id="TIGR00217">
    <property type="entry name" value="malQ"/>
    <property type="match status" value="1"/>
</dbReference>
<evidence type="ECO:0000256" key="2">
    <source>
        <dbReference type="ARBA" id="ARBA00005684"/>
    </source>
</evidence>
<evidence type="ECO:0000259" key="11">
    <source>
        <dbReference type="Pfam" id="PF21226"/>
    </source>
</evidence>
<comment type="catalytic activity">
    <reaction evidence="1 10">
        <text>Transfers a segment of a (1-&gt;4)-alpha-D-glucan to a new position in an acceptor, which may be glucose or a (1-&gt;4)-alpha-D-glucan.</text>
        <dbReference type="EC" id="2.4.1.25"/>
    </reaction>
</comment>
<evidence type="ECO:0000256" key="9">
    <source>
        <dbReference type="ARBA" id="ARBA00031501"/>
    </source>
</evidence>
<dbReference type="Gene3D" id="3.20.20.80">
    <property type="entry name" value="Glycosidases"/>
    <property type="match status" value="1"/>
</dbReference>
<dbReference type="InterPro" id="IPR048458">
    <property type="entry name" value="MalQ_N"/>
</dbReference>
<accession>A0ABM8QBB3</accession>
<dbReference type="GO" id="GO:0004134">
    <property type="term" value="F:4-alpha-glucanotransferase activity"/>
    <property type="evidence" value="ECO:0007669"/>
    <property type="project" value="UniProtKB-EC"/>
</dbReference>
<dbReference type="InterPro" id="IPR017853">
    <property type="entry name" value="GH"/>
</dbReference>
<evidence type="ECO:0000313" key="12">
    <source>
        <dbReference type="EMBL" id="CAE6687391.1"/>
    </source>
</evidence>
<dbReference type="SUPFAM" id="SSF51445">
    <property type="entry name" value="(Trans)glycosidases"/>
    <property type="match status" value="1"/>
</dbReference>
<evidence type="ECO:0000256" key="7">
    <source>
        <dbReference type="ARBA" id="ARBA00023277"/>
    </source>
</evidence>
<gene>
    <name evidence="12" type="ORF">NSPZN2_10040</name>
</gene>
<evidence type="ECO:0000256" key="6">
    <source>
        <dbReference type="ARBA" id="ARBA00022679"/>
    </source>
</evidence>
<dbReference type="InterPro" id="IPR003385">
    <property type="entry name" value="Glyco_hydro_77"/>
</dbReference>
<dbReference type="Pfam" id="PF02446">
    <property type="entry name" value="Glyco_hydro_77"/>
    <property type="match status" value="1"/>
</dbReference>
<dbReference type="EC" id="2.4.1.25" evidence="3 10"/>